<dbReference type="KEGG" id="ldn:H9L06_07695"/>
<evidence type="ECO:0000313" key="4">
    <source>
        <dbReference type="Proteomes" id="UP000515934"/>
    </source>
</evidence>
<reference evidence="3 4" key="1">
    <citation type="submission" date="2020-08" db="EMBL/GenBank/DDBJ databases">
        <title>Genome sequence of Leucobacter denitrificans KACC 14055T.</title>
        <authorList>
            <person name="Hyun D.-W."/>
            <person name="Bae J.-W."/>
        </authorList>
    </citation>
    <scope>NUCLEOTIDE SEQUENCE [LARGE SCALE GENOMIC DNA]</scope>
    <source>
        <strain evidence="3 4">KACC 14055</strain>
    </source>
</reference>
<proteinExistence type="predicted"/>
<feature type="compositionally biased region" description="Low complexity" evidence="1">
    <location>
        <begin position="83"/>
        <end position="92"/>
    </location>
</feature>
<dbReference type="AlphaFoldDB" id="A0A7G9S2U8"/>
<feature type="region of interest" description="Disordered" evidence="1">
    <location>
        <begin position="40"/>
        <end position="177"/>
    </location>
</feature>
<dbReference type="RefSeq" id="WP_187554644.1">
    <property type="nucleotide sequence ID" value="NZ_CP060716.1"/>
</dbReference>
<feature type="compositionally biased region" description="Pro residues" evidence="1">
    <location>
        <begin position="70"/>
        <end position="82"/>
    </location>
</feature>
<dbReference type="InterPro" id="IPR051412">
    <property type="entry name" value="Formin_Homology_Diaphanous_sf"/>
</dbReference>
<feature type="transmembrane region" description="Helical" evidence="2">
    <location>
        <begin position="21"/>
        <end position="40"/>
    </location>
</feature>
<dbReference type="GO" id="GO:0030041">
    <property type="term" value="P:actin filament polymerization"/>
    <property type="evidence" value="ECO:0007669"/>
    <property type="project" value="TreeGrafter"/>
</dbReference>
<keyword evidence="2" id="KW-1133">Transmembrane helix</keyword>
<dbReference type="PANTHER" id="PTHR45691:SF6">
    <property type="entry name" value="PROTEIN DIAPHANOUS"/>
    <property type="match status" value="1"/>
</dbReference>
<keyword evidence="4" id="KW-1185">Reference proteome</keyword>
<dbReference type="EMBL" id="CP060716">
    <property type="protein sequence ID" value="QNN62173.1"/>
    <property type="molecule type" value="Genomic_DNA"/>
</dbReference>
<feature type="compositionally biased region" description="Basic and acidic residues" evidence="1">
    <location>
        <begin position="121"/>
        <end position="168"/>
    </location>
</feature>
<organism evidence="3 4">
    <name type="scientific">Leucobacter denitrificans</name>
    <dbReference type="NCBI Taxonomy" id="683042"/>
    <lineage>
        <taxon>Bacteria</taxon>
        <taxon>Bacillati</taxon>
        <taxon>Actinomycetota</taxon>
        <taxon>Actinomycetes</taxon>
        <taxon>Micrococcales</taxon>
        <taxon>Microbacteriaceae</taxon>
        <taxon>Leucobacter</taxon>
    </lineage>
</organism>
<feature type="region of interest" description="Disordered" evidence="1">
    <location>
        <begin position="433"/>
        <end position="474"/>
    </location>
</feature>
<evidence type="ECO:0000313" key="3">
    <source>
        <dbReference type="EMBL" id="QNN62173.1"/>
    </source>
</evidence>
<accession>A0A7G9S2U8</accession>
<dbReference type="GO" id="GO:0005884">
    <property type="term" value="C:actin filament"/>
    <property type="evidence" value="ECO:0007669"/>
    <property type="project" value="TreeGrafter"/>
</dbReference>
<evidence type="ECO:0000256" key="1">
    <source>
        <dbReference type="SAM" id="MobiDB-lite"/>
    </source>
</evidence>
<keyword evidence="2" id="KW-0472">Membrane</keyword>
<name>A0A7G9S2U8_9MICO</name>
<feature type="transmembrane region" description="Helical" evidence="2">
    <location>
        <begin position="512"/>
        <end position="529"/>
    </location>
</feature>
<protein>
    <submittedName>
        <fullName evidence="3">Uncharacterized protein</fullName>
    </submittedName>
</protein>
<dbReference type="Proteomes" id="UP000515934">
    <property type="component" value="Chromosome"/>
</dbReference>
<gene>
    <name evidence="3" type="ORF">H9L06_07695</name>
</gene>
<feature type="compositionally biased region" description="Pro residues" evidence="1">
    <location>
        <begin position="444"/>
        <end position="467"/>
    </location>
</feature>
<sequence>MESRIPRADQHSTTRTQQKRIIIAIVSAAALTLGPGALAAHAEELPPPDTVATEQITEVTPQAPVREPADPPPPAPPAPPAAPVAAPIVEVADPPPTPPSPQAAATTMSEPVAPAPPASAAKDDAKKSHDDAEPGKDERSDDHKKSDDKKSNRDKDNDDKDHDGKDEPNGNDNPHNKVMICHATESEQNPWVVNEPNANGDVSGHAGHQDGRDIIPPFEYKVDGMTKMFPGQNWDATGMAIYENGCKDPKNPPPPPPPVKDANVYVEQPGCYMNVNSLPEQVSIAVSEMVGYEYLTLTISSGAGSASVGVTGNGQYMLPLSGYGDYSITLFDDEMMVASTALDLFECDEPPVVPDLGIVAETPDCAPNPGDLMIAVTVSGLIVGNEYVISLMSPEASLGVWSFTAEGESFSKTFTVMSGGSFEATVVNLDEDQASTSTEFSVSPCPPPVDPPDNPPNNPPGNPPENPPVVTKTSTPMPRVVTQYMAPRPPVLAETGAASAASTSGVSGSVEGAALLLFAGGLALIATGSHRMKRNRR</sequence>
<keyword evidence="2" id="KW-0812">Transmembrane</keyword>
<dbReference type="PANTHER" id="PTHR45691">
    <property type="entry name" value="PROTEIN DIAPHANOUS"/>
    <property type="match status" value="1"/>
</dbReference>
<evidence type="ECO:0000256" key="2">
    <source>
        <dbReference type="SAM" id="Phobius"/>
    </source>
</evidence>